<dbReference type="AlphaFoldDB" id="A0A3B0G622"/>
<evidence type="ECO:0000313" key="3">
    <source>
        <dbReference type="Proteomes" id="UP000273159"/>
    </source>
</evidence>
<dbReference type="Gene3D" id="2.120.10.10">
    <property type="match status" value="1"/>
</dbReference>
<comment type="caution">
    <text evidence="2">The sequence shown here is derived from an EMBL/GenBank/DDBJ whole genome shotgun (WGS) entry which is preliminary data.</text>
</comment>
<dbReference type="InterPro" id="IPR011040">
    <property type="entry name" value="Sialidase"/>
</dbReference>
<dbReference type="InterPro" id="IPR036278">
    <property type="entry name" value="Sialidase_sf"/>
</dbReference>
<dbReference type="EMBL" id="RBNH01000001">
    <property type="protein sequence ID" value="RKO27655.1"/>
    <property type="molecule type" value="Genomic_DNA"/>
</dbReference>
<dbReference type="CDD" id="cd15482">
    <property type="entry name" value="Sialidase_non-viral"/>
    <property type="match status" value="1"/>
</dbReference>
<dbReference type="Pfam" id="PF13088">
    <property type="entry name" value="BNR_2"/>
    <property type="match status" value="1"/>
</dbReference>
<dbReference type="PANTHER" id="PTHR43752">
    <property type="entry name" value="BNR/ASP-BOX REPEAT FAMILY PROTEIN"/>
    <property type="match status" value="1"/>
</dbReference>
<reference evidence="2 3" key="1">
    <citation type="submission" date="2018-10" db="EMBL/GenBank/DDBJ databases">
        <title>Genome-guide identification and characterization of bacteria that degrade polycyclic aromatic hydrocarbons and resist hexavalent chromium simultaneously.</title>
        <authorList>
            <person name="Feng H."/>
        </authorList>
    </citation>
    <scope>NUCLEOTIDE SEQUENCE [LARGE SCALE GENOMIC DNA]</scope>
    <source>
        <strain evidence="2 3">J015</strain>
    </source>
</reference>
<organism evidence="2 3">
    <name type="scientific">Pseudarthrobacter phenanthrenivorans</name>
    <name type="common">Arthrobacter phenanthrenivorans</name>
    <dbReference type="NCBI Taxonomy" id="361575"/>
    <lineage>
        <taxon>Bacteria</taxon>
        <taxon>Bacillati</taxon>
        <taxon>Actinomycetota</taxon>
        <taxon>Actinomycetes</taxon>
        <taxon>Micrococcales</taxon>
        <taxon>Micrococcaceae</taxon>
        <taxon>Pseudarthrobacter</taxon>
    </lineage>
</organism>
<accession>A0A3B0G622</accession>
<dbReference type="RefSeq" id="WP_120691312.1">
    <property type="nucleotide sequence ID" value="NZ_RBNH01000001.1"/>
</dbReference>
<name>A0A3B0G622_PSEPS</name>
<dbReference type="SUPFAM" id="SSF50939">
    <property type="entry name" value="Sialidases"/>
    <property type="match status" value="1"/>
</dbReference>
<protein>
    <submittedName>
        <fullName evidence="2">Exo-alpha-sialidase</fullName>
    </submittedName>
</protein>
<dbReference type="Proteomes" id="UP000273159">
    <property type="component" value="Unassembled WGS sequence"/>
</dbReference>
<reference evidence="3" key="2">
    <citation type="submission" date="2018-10" db="EMBL/GenBank/DDBJ databases">
        <authorList>
            <person name="Wang Y."/>
            <person name="Wang J."/>
            <person name="Yang X."/>
            <person name="Wang Z."/>
            <person name="Huang Y."/>
        </authorList>
    </citation>
    <scope>NUCLEOTIDE SEQUENCE [LARGE SCALE GENOMIC DNA]</scope>
    <source>
        <strain evidence="3">J015</strain>
    </source>
</reference>
<evidence type="ECO:0000313" key="2">
    <source>
        <dbReference type="EMBL" id="RKO27655.1"/>
    </source>
</evidence>
<proteinExistence type="predicted"/>
<sequence>MGFTFAAMTAWDSIGKQAVKNTSFQVYAMADTGFVTPLAITDPFDTPLAGNILNSGTQAVFPEFKQADHPTVRITDSARNYIWTVTSVVADDSVSEFIGTSGSASAAAVKAAAKSAVSTDLDNPASEIATKLSATIDAQIDASPTVAAKLGKALAPVAALSLPGSKQTGNLRGGTTVATASGALHNAFPGLTLCDDGTLLAVWRSAGQHDPGPSKGVIKARRYGTDLQPVGAEYTVLTDALDLRDPMLTKLEDGRILMQYFKHDGTANTVAGVFVAVSADNGATFTQLSKVPFTWDTLVASSGRVVVAPNGDWLVAAYGRTSATFQQIRLMRSTNGGTSWTGEVTVAEGQAESRNYMEPVIGTLPDGQTLICLIRVADSTGANPAIYRTTSTDNGATWAAETSVVAGDGGRPAWIRLKSGGLLLITRNQAAAPYPVRFRTSWDNGLTWTTPTQLGGTPANQGTYAQPVELAPGLIGVAYAIEAGPAASTVSLAYLADGYGYSPAGDDFADPEGTLFKGAGEGGIAGGAAALGNVLGWPVWTLGASSADQCAFAFRIPASWKKFDITLLWVNTAGGTTADVVFRHDYEQVNAAASLTSGAGATATVTTGNQFILTETPMAAGVSRTGEFLRVKPTRLGADAADTYANSIGIIGVRVRRVE</sequence>
<feature type="domain" description="Sialidase" evidence="1">
    <location>
        <begin position="327"/>
        <end position="451"/>
    </location>
</feature>
<evidence type="ECO:0000259" key="1">
    <source>
        <dbReference type="Pfam" id="PF13088"/>
    </source>
</evidence>
<dbReference type="PANTHER" id="PTHR43752:SF2">
    <property type="entry name" value="BNR_ASP-BOX REPEAT FAMILY PROTEIN"/>
    <property type="match status" value="1"/>
</dbReference>
<gene>
    <name evidence="2" type="ORF">D7Z96_01665</name>
</gene>